<feature type="region of interest" description="Disordered" evidence="1">
    <location>
        <begin position="37"/>
        <end position="62"/>
    </location>
</feature>
<evidence type="ECO:0000256" key="1">
    <source>
        <dbReference type="SAM" id="MobiDB-lite"/>
    </source>
</evidence>
<name>F2E943_HORVV</name>
<dbReference type="AlphaFoldDB" id="F2E943"/>
<accession>F2E943</accession>
<organism evidence="2">
    <name type="scientific">Hordeum vulgare subsp. vulgare</name>
    <name type="common">Domesticated barley</name>
    <dbReference type="NCBI Taxonomy" id="112509"/>
    <lineage>
        <taxon>Eukaryota</taxon>
        <taxon>Viridiplantae</taxon>
        <taxon>Streptophyta</taxon>
        <taxon>Embryophyta</taxon>
        <taxon>Tracheophyta</taxon>
        <taxon>Spermatophyta</taxon>
        <taxon>Magnoliopsida</taxon>
        <taxon>Liliopsida</taxon>
        <taxon>Poales</taxon>
        <taxon>Poaceae</taxon>
        <taxon>BOP clade</taxon>
        <taxon>Pooideae</taxon>
        <taxon>Triticodae</taxon>
        <taxon>Triticeae</taxon>
        <taxon>Hordeinae</taxon>
        <taxon>Hordeum</taxon>
    </lineage>
</organism>
<feature type="region of interest" description="Disordered" evidence="1">
    <location>
        <begin position="1"/>
        <end position="22"/>
    </location>
</feature>
<proteinExistence type="evidence at transcript level"/>
<evidence type="ECO:0000313" key="2">
    <source>
        <dbReference type="EMBL" id="BAK03865.1"/>
    </source>
</evidence>
<reference evidence="2" key="1">
    <citation type="journal article" date="2011" name="Plant Physiol.">
        <title>Comprehensive sequence analysis of 24,783 barley full-length cDNAs derived from 12 clone libraries.</title>
        <authorList>
            <person name="Matsumoto T."/>
            <person name="Tanaka T."/>
            <person name="Sakai H."/>
            <person name="Amano N."/>
            <person name="Kanamori H."/>
            <person name="Kurita K."/>
            <person name="Kikuta A."/>
            <person name="Kamiya K."/>
            <person name="Yamamoto M."/>
            <person name="Ikawa H."/>
            <person name="Fujii N."/>
            <person name="Hori K."/>
            <person name="Itoh T."/>
            <person name="Sato K."/>
        </authorList>
    </citation>
    <scope>NUCLEOTIDE SEQUENCE</scope>
    <source>
        <tissue evidence="2">Seed</tissue>
    </source>
</reference>
<protein>
    <submittedName>
        <fullName evidence="2">Predicted protein</fullName>
    </submittedName>
</protein>
<dbReference type="EMBL" id="AK372668">
    <property type="protein sequence ID" value="BAK03865.1"/>
    <property type="molecule type" value="mRNA"/>
</dbReference>
<sequence length="118" mass="13771">MRAPRRRRAAGRHRAARRRRRRRARWRCGSGTWRRAPRRRRAASRHRATRRRRRASWRRGSGTRRRIPLAPVLLVTAIVALGVGLSMVHARARWRELLNGTSTAWRCVCWCGCVAAAC</sequence>